<dbReference type="PRINTS" id="PR00111">
    <property type="entry name" value="ABHYDROLASE"/>
</dbReference>
<comment type="caution">
    <text evidence="3">The sequence shown here is derived from an EMBL/GenBank/DDBJ whole genome shotgun (WGS) entry which is preliminary data.</text>
</comment>
<sequence length="344" mass="37960">MPHPLLLSLIDAVRFVSGFSAKNASVDSYNWSYIERPGKDMDSTDVVVFLHGFSSVKESWLRVARGVDKRFKIVIPDLPGHGRTTPVDALANYSMANQAQRLNDFLDREIPADKKIHLVGCSMGGMLAGVYTGLYPNRVKSLMMICPAGVTMSNKSDLLKMLEDSGRNLLLAHTPEDINELNHALSFKLARVPHAVASMIAAERKKQLPVLEKIIGDSLQNPLALEELLPNIRVKTLVMWGKHDRVLDVSSVEVLQAKLAQVQTVLFDDCGHLVQHEKAAECSAAINKHLSEQVFEGPVSLEQAAPEQNYGKLKQFALSARQILPTYGKLRAPSTSKSTPYVVK</sequence>
<dbReference type="InterPro" id="IPR000073">
    <property type="entry name" value="AB_hydrolase_1"/>
</dbReference>
<evidence type="ECO:0000313" key="4">
    <source>
        <dbReference type="Proteomes" id="UP001165083"/>
    </source>
</evidence>
<evidence type="ECO:0000256" key="1">
    <source>
        <dbReference type="SAM" id="SignalP"/>
    </source>
</evidence>
<keyword evidence="4" id="KW-1185">Reference proteome</keyword>
<dbReference type="PANTHER" id="PTHR43798">
    <property type="entry name" value="MONOACYLGLYCEROL LIPASE"/>
    <property type="match status" value="1"/>
</dbReference>
<dbReference type="OrthoDB" id="6431331at2759"/>
<keyword evidence="1" id="KW-0732">Signal</keyword>
<dbReference type="AlphaFoldDB" id="A0A9W6U7N6"/>
<evidence type="ECO:0000313" key="3">
    <source>
        <dbReference type="EMBL" id="GMF27933.1"/>
    </source>
</evidence>
<feature type="domain" description="AB hydrolase-1" evidence="2">
    <location>
        <begin position="46"/>
        <end position="278"/>
    </location>
</feature>
<feature type="chain" id="PRO_5040867394" evidence="1">
    <location>
        <begin position="19"/>
        <end position="344"/>
    </location>
</feature>
<protein>
    <submittedName>
        <fullName evidence="3">Unnamed protein product</fullName>
    </submittedName>
</protein>
<dbReference type="GO" id="GO:0016020">
    <property type="term" value="C:membrane"/>
    <property type="evidence" value="ECO:0007669"/>
    <property type="project" value="TreeGrafter"/>
</dbReference>
<dbReference type="Pfam" id="PF00561">
    <property type="entry name" value="Abhydrolase_1"/>
    <property type="match status" value="1"/>
</dbReference>
<dbReference type="InterPro" id="IPR050266">
    <property type="entry name" value="AB_hydrolase_sf"/>
</dbReference>
<feature type="signal peptide" evidence="1">
    <location>
        <begin position="1"/>
        <end position="18"/>
    </location>
</feature>
<organism evidence="3 4">
    <name type="scientific">Phytophthora lilii</name>
    <dbReference type="NCBI Taxonomy" id="2077276"/>
    <lineage>
        <taxon>Eukaryota</taxon>
        <taxon>Sar</taxon>
        <taxon>Stramenopiles</taxon>
        <taxon>Oomycota</taxon>
        <taxon>Peronosporomycetes</taxon>
        <taxon>Peronosporales</taxon>
        <taxon>Peronosporaceae</taxon>
        <taxon>Phytophthora</taxon>
    </lineage>
</organism>
<dbReference type="Gene3D" id="3.40.50.1820">
    <property type="entry name" value="alpha/beta hydrolase"/>
    <property type="match status" value="1"/>
</dbReference>
<accession>A0A9W6U7N6</accession>
<gene>
    <name evidence="3" type="ORF">Plil01_001171900</name>
</gene>
<dbReference type="Proteomes" id="UP001165083">
    <property type="component" value="Unassembled WGS sequence"/>
</dbReference>
<dbReference type="InterPro" id="IPR029058">
    <property type="entry name" value="AB_hydrolase_fold"/>
</dbReference>
<proteinExistence type="predicted"/>
<reference evidence="3" key="1">
    <citation type="submission" date="2023-04" db="EMBL/GenBank/DDBJ databases">
        <title>Phytophthora lilii NBRC 32176.</title>
        <authorList>
            <person name="Ichikawa N."/>
            <person name="Sato H."/>
            <person name="Tonouchi N."/>
        </authorList>
    </citation>
    <scope>NUCLEOTIDE SEQUENCE</scope>
    <source>
        <strain evidence="3">NBRC 32176</strain>
    </source>
</reference>
<dbReference type="PANTHER" id="PTHR43798:SF33">
    <property type="entry name" value="HYDROLASE, PUTATIVE (AFU_ORTHOLOGUE AFUA_2G14860)-RELATED"/>
    <property type="match status" value="1"/>
</dbReference>
<evidence type="ECO:0000259" key="2">
    <source>
        <dbReference type="Pfam" id="PF00561"/>
    </source>
</evidence>
<dbReference type="SUPFAM" id="SSF53474">
    <property type="entry name" value="alpha/beta-Hydrolases"/>
    <property type="match status" value="1"/>
</dbReference>
<dbReference type="EMBL" id="BSXW01000686">
    <property type="protein sequence ID" value="GMF27933.1"/>
    <property type="molecule type" value="Genomic_DNA"/>
</dbReference>
<name>A0A9W6U7N6_9STRA</name>